<accession>A0A6V8PTQ3</accession>
<dbReference type="Proteomes" id="UP000568877">
    <property type="component" value="Unassembled WGS sequence"/>
</dbReference>
<dbReference type="EMBL" id="BLSA01000985">
    <property type="protein sequence ID" value="GFP34151.1"/>
    <property type="molecule type" value="Genomic_DNA"/>
</dbReference>
<reference evidence="2 3" key="1">
    <citation type="journal article" date="2020" name="Front. Microbiol.">
        <title>Single-cell genomics of novel Actinobacteria with the Wood-Ljungdahl pathway discovered in a serpentinizing system.</title>
        <authorList>
            <person name="Merino N."/>
            <person name="Kawai M."/>
            <person name="Boyd E.S."/>
            <person name="Colman D.R."/>
            <person name="McGlynn S.E."/>
            <person name="Nealson K.H."/>
            <person name="Kurokawa K."/>
            <person name="Hongoh Y."/>
        </authorList>
    </citation>
    <scope>NUCLEOTIDE SEQUENCE [LARGE SCALE GENOMIC DNA]</scope>
    <source>
        <strain evidence="2 3">S42</strain>
    </source>
</reference>
<dbReference type="AlphaFoldDB" id="A0A6V8PTQ3"/>
<evidence type="ECO:0000313" key="3">
    <source>
        <dbReference type="Proteomes" id="UP000568877"/>
    </source>
</evidence>
<organism evidence="2 3">
    <name type="scientific">Candidatus Hakubella thermalkaliphila</name>
    <dbReference type="NCBI Taxonomy" id="2754717"/>
    <lineage>
        <taxon>Bacteria</taxon>
        <taxon>Bacillati</taxon>
        <taxon>Actinomycetota</taxon>
        <taxon>Actinomycetota incertae sedis</taxon>
        <taxon>Candidatus Hakubellales</taxon>
        <taxon>Candidatus Hakubellaceae</taxon>
        <taxon>Candidatus Hakubella</taxon>
    </lineage>
</organism>
<evidence type="ECO:0000256" key="1">
    <source>
        <dbReference type="SAM" id="Phobius"/>
    </source>
</evidence>
<gene>
    <name evidence="2" type="ORF">HKBW3S42_02491</name>
</gene>
<comment type="caution">
    <text evidence="2">The sequence shown here is derived from an EMBL/GenBank/DDBJ whole genome shotgun (WGS) entry which is preliminary data.</text>
</comment>
<keyword evidence="1" id="KW-0812">Transmembrane</keyword>
<proteinExistence type="predicted"/>
<evidence type="ECO:0000313" key="2">
    <source>
        <dbReference type="EMBL" id="GFP34151.1"/>
    </source>
</evidence>
<sequence length="28" mass="2742">EQAITIVKASSLLGVATAIAVLFLKGGA</sequence>
<name>A0A6V8PTQ3_9ACTN</name>
<keyword evidence="1" id="KW-0472">Membrane</keyword>
<protein>
    <submittedName>
        <fullName evidence="2">Uncharacterized protein</fullName>
    </submittedName>
</protein>
<feature type="non-terminal residue" evidence="2">
    <location>
        <position position="1"/>
    </location>
</feature>
<keyword evidence="1" id="KW-1133">Transmembrane helix</keyword>
<feature type="transmembrane region" description="Helical" evidence="1">
    <location>
        <begin position="6"/>
        <end position="24"/>
    </location>
</feature>